<evidence type="ECO:0000259" key="12">
    <source>
        <dbReference type="PROSITE" id="PS50867"/>
    </source>
</evidence>
<feature type="region of interest" description="Disordered" evidence="10">
    <location>
        <begin position="283"/>
        <end position="316"/>
    </location>
</feature>
<dbReference type="Pfam" id="PF00856">
    <property type="entry name" value="SET"/>
    <property type="match status" value="1"/>
</dbReference>
<comment type="subcellular location">
    <subcellularLocation>
        <location evidence="2">Chromosome</location>
    </subcellularLocation>
    <subcellularLocation>
        <location evidence="1">Nucleus</location>
    </subcellularLocation>
</comment>
<feature type="domain" description="Pre-SET" evidence="12">
    <location>
        <begin position="381"/>
        <end position="480"/>
    </location>
</feature>
<keyword evidence="8" id="KW-0862">Zinc</keyword>
<feature type="compositionally biased region" description="Low complexity" evidence="10">
    <location>
        <begin position="298"/>
        <end position="308"/>
    </location>
</feature>
<dbReference type="PROSITE" id="PS51580">
    <property type="entry name" value="SAM_MT43_3"/>
    <property type="match status" value="1"/>
</dbReference>
<evidence type="ECO:0000256" key="8">
    <source>
        <dbReference type="ARBA" id="ARBA00022833"/>
    </source>
</evidence>
<dbReference type="InterPro" id="IPR007728">
    <property type="entry name" value="Pre-SET_dom"/>
</dbReference>
<evidence type="ECO:0000256" key="9">
    <source>
        <dbReference type="ARBA" id="ARBA00023242"/>
    </source>
</evidence>
<keyword evidence="3" id="KW-0158">Chromosome</keyword>
<feature type="domain" description="Post-SET" evidence="13">
    <location>
        <begin position="628"/>
        <end position="644"/>
    </location>
</feature>
<keyword evidence="15" id="KW-1185">Reference proteome</keyword>
<dbReference type="EMBL" id="CAMAPF010000137">
    <property type="protein sequence ID" value="CAH9106531.1"/>
    <property type="molecule type" value="Genomic_DNA"/>
</dbReference>
<keyword evidence="9" id="KW-0539">Nucleus</keyword>
<dbReference type="SMART" id="SM00317">
    <property type="entry name" value="SET"/>
    <property type="match status" value="1"/>
</dbReference>
<dbReference type="GO" id="GO:0042054">
    <property type="term" value="F:histone methyltransferase activity"/>
    <property type="evidence" value="ECO:0007669"/>
    <property type="project" value="InterPro"/>
</dbReference>
<gene>
    <name evidence="14" type="ORF">CEPIT_LOCUS17651</name>
</gene>
<dbReference type="InterPro" id="IPR001214">
    <property type="entry name" value="SET_dom"/>
</dbReference>
<accession>A0AAV0DSM9</accession>
<dbReference type="PANTHER" id="PTHR46450">
    <property type="entry name" value="INACTIVE HISTONE-LYSINE N-METHYLTRANSFERASE SUVR1-RELATED"/>
    <property type="match status" value="1"/>
</dbReference>
<evidence type="ECO:0000256" key="5">
    <source>
        <dbReference type="ARBA" id="ARBA00022679"/>
    </source>
</evidence>
<dbReference type="FunFam" id="2.170.270.10:FF:000046">
    <property type="entry name" value="SET-domain containing protein lysine methyltransferase family protein"/>
    <property type="match status" value="1"/>
</dbReference>
<dbReference type="GO" id="GO:0005634">
    <property type="term" value="C:nucleus"/>
    <property type="evidence" value="ECO:0007669"/>
    <property type="project" value="UniProtKB-SubCell"/>
</dbReference>
<keyword evidence="6" id="KW-0949">S-adenosyl-L-methionine</keyword>
<evidence type="ECO:0000313" key="15">
    <source>
        <dbReference type="Proteomes" id="UP001152523"/>
    </source>
</evidence>
<dbReference type="GO" id="GO:0005694">
    <property type="term" value="C:chromosome"/>
    <property type="evidence" value="ECO:0007669"/>
    <property type="project" value="UniProtKB-SubCell"/>
</dbReference>
<evidence type="ECO:0000256" key="7">
    <source>
        <dbReference type="ARBA" id="ARBA00022723"/>
    </source>
</evidence>
<dbReference type="PROSITE" id="PS50867">
    <property type="entry name" value="PRE_SET"/>
    <property type="match status" value="1"/>
</dbReference>
<keyword evidence="5" id="KW-0808">Transferase</keyword>
<dbReference type="InterPro" id="IPR046341">
    <property type="entry name" value="SET_dom_sf"/>
</dbReference>
<dbReference type="PROSITE" id="PS50280">
    <property type="entry name" value="SET"/>
    <property type="match status" value="1"/>
</dbReference>
<feature type="domain" description="SET" evidence="11">
    <location>
        <begin position="483"/>
        <end position="617"/>
    </location>
</feature>
<dbReference type="InterPro" id="IPR043017">
    <property type="entry name" value="WIYLD_dom_sf"/>
</dbReference>
<dbReference type="Gene3D" id="2.170.270.10">
    <property type="entry name" value="SET domain"/>
    <property type="match status" value="1"/>
</dbReference>
<keyword evidence="4" id="KW-0489">Methyltransferase</keyword>
<dbReference type="GO" id="GO:0032259">
    <property type="term" value="P:methylation"/>
    <property type="evidence" value="ECO:0007669"/>
    <property type="project" value="UniProtKB-KW"/>
</dbReference>
<dbReference type="Proteomes" id="UP001152523">
    <property type="component" value="Unassembled WGS sequence"/>
</dbReference>
<evidence type="ECO:0000256" key="6">
    <source>
        <dbReference type="ARBA" id="ARBA00022691"/>
    </source>
</evidence>
<dbReference type="AlphaFoldDB" id="A0AAV0DSM9"/>
<dbReference type="InterPro" id="IPR003616">
    <property type="entry name" value="Post-SET_dom"/>
</dbReference>
<evidence type="ECO:0000256" key="10">
    <source>
        <dbReference type="SAM" id="MobiDB-lite"/>
    </source>
</evidence>
<dbReference type="InterPro" id="IPR018848">
    <property type="entry name" value="WIYLD_domain"/>
</dbReference>
<dbReference type="PANTHER" id="PTHR46450:SF24">
    <property type="entry name" value="HISTONE-LYSINE N-METHYLTRANSFERASE SUVR4"/>
    <property type="match status" value="1"/>
</dbReference>
<name>A0AAV0DSM9_9ASTE</name>
<evidence type="ECO:0000259" key="13">
    <source>
        <dbReference type="PROSITE" id="PS50868"/>
    </source>
</evidence>
<organism evidence="14 15">
    <name type="scientific">Cuscuta epithymum</name>
    <dbReference type="NCBI Taxonomy" id="186058"/>
    <lineage>
        <taxon>Eukaryota</taxon>
        <taxon>Viridiplantae</taxon>
        <taxon>Streptophyta</taxon>
        <taxon>Embryophyta</taxon>
        <taxon>Tracheophyta</taxon>
        <taxon>Spermatophyta</taxon>
        <taxon>Magnoliopsida</taxon>
        <taxon>eudicotyledons</taxon>
        <taxon>Gunneridae</taxon>
        <taxon>Pentapetalae</taxon>
        <taxon>asterids</taxon>
        <taxon>lamiids</taxon>
        <taxon>Solanales</taxon>
        <taxon>Convolvulaceae</taxon>
        <taxon>Cuscuteae</taxon>
        <taxon>Cuscuta</taxon>
        <taxon>Cuscuta subgen. Cuscuta</taxon>
    </lineage>
</organism>
<evidence type="ECO:0000256" key="1">
    <source>
        <dbReference type="ARBA" id="ARBA00004123"/>
    </source>
</evidence>
<proteinExistence type="predicted"/>
<evidence type="ECO:0000256" key="3">
    <source>
        <dbReference type="ARBA" id="ARBA00022454"/>
    </source>
</evidence>
<dbReference type="PROSITE" id="PS50868">
    <property type="entry name" value="POST_SET"/>
    <property type="match status" value="1"/>
</dbReference>
<keyword evidence="7" id="KW-0479">Metal-binding</keyword>
<evidence type="ECO:0000313" key="14">
    <source>
        <dbReference type="EMBL" id="CAH9106531.1"/>
    </source>
</evidence>
<dbReference type="Gene3D" id="1.10.8.850">
    <property type="entry name" value="Histone-lysine N methyltransferase , C-terminal domain-like"/>
    <property type="match status" value="1"/>
</dbReference>
<reference evidence="14" key="1">
    <citation type="submission" date="2022-07" db="EMBL/GenBank/DDBJ databases">
        <authorList>
            <person name="Macas J."/>
            <person name="Novak P."/>
            <person name="Neumann P."/>
        </authorList>
    </citation>
    <scope>NUCLEOTIDE SEQUENCE</scope>
</reference>
<evidence type="ECO:0000259" key="11">
    <source>
        <dbReference type="PROSITE" id="PS50280"/>
    </source>
</evidence>
<dbReference type="SMART" id="SM00468">
    <property type="entry name" value="PreSET"/>
    <property type="match status" value="1"/>
</dbReference>
<protein>
    <submittedName>
        <fullName evidence="14">Uncharacterized protein</fullName>
    </submittedName>
</protein>
<evidence type="ECO:0000256" key="2">
    <source>
        <dbReference type="ARBA" id="ARBA00004286"/>
    </source>
</evidence>
<dbReference type="CDD" id="cd10538">
    <property type="entry name" value="SET_SETDB-like"/>
    <property type="match status" value="1"/>
</dbReference>
<dbReference type="GO" id="GO:0008270">
    <property type="term" value="F:zinc ion binding"/>
    <property type="evidence" value="ECO:0007669"/>
    <property type="project" value="InterPro"/>
</dbReference>
<dbReference type="InterPro" id="IPR025776">
    <property type="entry name" value="SUVR4/1/2"/>
</dbReference>
<dbReference type="Pfam" id="PF10440">
    <property type="entry name" value="WIYLD"/>
    <property type="match status" value="1"/>
</dbReference>
<comment type="caution">
    <text evidence="14">The sequence shown here is derived from an EMBL/GenBank/DDBJ whole genome shotgun (WGS) entry which is preliminary data.</text>
</comment>
<evidence type="ECO:0000256" key="4">
    <source>
        <dbReference type="ARBA" id="ARBA00022603"/>
    </source>
</evidence>
<dbReference type="SUPFAM" id="SSF82199">
    <property type="entry name" value="SET domain"/>
    <property type="match status" value="1"/>
</dbReference>
<sequence length="661" mass="74885">MAPDPRVVDAFNAMKSLGLHSSVVKPVLRKLLNLYGHKWELIQEDNYRTLADAIFEDAEDKPPDNENHSRTMDVVGPCKKLKCLDNGGTLDEDQVFSMMDNGSIHSNFEMFGSNPKNSLVDRGTDLVFVDESNQILPNTCLAPNISPVVSNKLDNSSTRQPKPARHHATECRTTINQVGSPSFDFRTNLHSISDIVSSSCGRVKLYLRCDSFSAQPNHFSPSINDVLKLVEDNYTSCKSDDFQFSIRKILKDVCEGYLELANNPFVRFLEEKSTNSCLSDRESLRVDQSKRQSMTKASSSNSSSSLSLVARPQPMSRGKKKDFKIYDITNGNEAVRISLLDRIGIGGRPNFFYIRENTVYQSAYVQFSLARIADDDCCGKCEGDCLSHSVPCACARETGGEFAYTSEGILREEFLRDCISMYQEPQKHYSFYCEDCPLERAKNTRRPEKCKGHLVRKFIKECWRKCCCDMSCGNRVVQRGITRRLQVFSTSDGKGWGVQTLEELPKGAFVCEYIGEILTNIELYERNQERSRNQRHTYPVLLDADWGSEGVLKDEDALCLDATYYGNVGRFINHRCFDSNLIEIPVQIETPDHHYYHIAFFTKRKVNALEELTWDYGIDFNDLDHPIKAFKCCCGSAGCRDRKGKGVVSKNTQFKEAASRS</sequence>